<dbReference type="OrthoDB" id="9788881at2"/>
<dbReference type="STRING" id="1168034.FH5T_18370"/>
<gene>
    <name evidence="2" type="ORF">FH5T_18370</name>
    <name evidence="3" type="ORF">SAMN05444285_10114</name>
</gene>
<dbReference type="RefSeq" id="WP_038561743.1">
    <property type="nucleotide sequence ID" value="NZ_FOHT01000001.1"/>
</dbReference>
<feature type="domain" description="Transposase IS200-like" evidence="1">
    <location>
        <begin position="4"/>
        <end position="123"/>
    </location>
</feature>
<dbReference type="KEGG" id="dori:FH5T_18370"/>
<evidence type="ECO:0000313" key="5">
    <source>
        <dbReference type="Proteomes" id="UP000181981"/>
    </source>
</evidence>
<protein>
    <submittedName>
        <fullName evidence="2 3">Transposase</fullName>
    </submittedName>
</protein>
<sequence>MHFEPDAVYHVYNRSNEQVFFSRENYLYFLKKVQLQIKPACNILSWVLMPNHFHFLIQATPNGCRTDNESHLPHIQLLSKRFGNILSSYTQAINKERNRRGKLFSHNTKAKNLNDIAFEEALNGSNRLAHRPDYTTACFLYIHQNPVIAGIANSLSDWEFSSFRDYAGSRKGKLVSKEIAKEMIELDFENFKQQSQFLIEEELLKKLF</sequence>
<dbReference type="Proteomes" id="UP000023772">
    <property type="component" value="Chromosome"/>
</dbReference>
<reference evidence="3 5" key="2">
    <citation type="submission" date="2016-10" db="EMBL/GenBank/DDBJ databases">
        <authorList>
            <person name="de Groot N.N."/>
        </authorList>
    </citation>
    <scope>NUCLEOTIDE SEQUENCE [LARGE SCALE GENOMIC DNA]</scope>
    <source>
        <strain evidence="3 5">DSM 25947</strain>
    </source>
</reference>
<dbReference type="SMART" id="SM01321">
    <property type="entry name" value="Y1_Tnp"/>
    <property type="match status" value="1"/>
</dbReference>
<dbReference type="HOGENOM" id="CLU_068226_4_1_10"/>
<dbReference type="Gene3D" id="3.30.70.1290">
    <property type="entry name" value="Transposase IS200-like"/>
    <property type="match status" value="1"/>
</dbReference>
<name>X5DIJ9_9BACT</name>
<dbReference type="EMBL" id="CP007451">
    <property type="protein sequence ID" value="AHW60939.1"/>
    <property type="molecule type" value="Genomic_DNA"/>
</dbReference>
<organism evidence="3 5">
    <name type="scientific">Draconibacterium orientale</name>
    <dbReference type="NCBI Taxonomy" id="1168034"/>
    <lineage>
        <taxon>Bacteria</taxon>
        <taxon>Pseudomonadati</taxon>
        <taxon>Bacteroidota</taxon>
        <taxon>Bacteroidia</taxon>
        <taxon>Marinilabiliales</taxon>
        <taxon>Prolixibacteraceae</taxon>
        <taxon>Draconibacterium</taxon>
    </lineage>
</organism>
<keyword evidence="4" id="KW-1185">Reference proteome</keyword>
<dbReference type="InterPro" id="IPR036515">
    <property type="entry name" value="Transposase_17_sf"/>
</dbReference>
<dbReference type="SUPFAM" id="SSF143422">
    <property type="entry name" value="Transposase IS200-like"/>
    <property type="match status" value="1"/>
</dbReference>
<dbReference type="InterPro" id="IPR002686">
    <property type="entry name" value="Transposase_17"/>
</dbReference>
<dbReference type="EMBL" id="FOHT01000001">
    <property type="protein sequence ID" value="SES63271.1"/>
    <property type="molecule type" value="Genomic_DNA"/>
</dbReference>
<dbReference type="GO" id="GO:0003677">
    <property type="term" value="F:DNA binding"/>
    <property type="evidence" value="ECO:0007669"/>
    <property type="project" value="InterPro"/>
</dbReference>
<dbReference type="PANTHER" id="PTHR34322:SF2">
    <property type="entry name" value="TRANSPOSASE IS200-LIKE DOMAIN-CONTAINING PROTEIN"/>
    <property type="match status" value="1"/>
</dbReference>
<dbReference type="PANTHER" id="PTHR34322">
    <property type="entry name" value="TRANSPOSASE, Y1_TNP DOMAIN-CONTAINING"/>
    <property type="match status" value="1"/>
</dbReference>
<dbReference type="AlphaFoldDB" id="X5DIJ9"/>
<dbReference type="GO" id="GO:0006313">
    <property type="term" value="P:DNA transposition"/>
    <property type="evidence" value="ECO:0007669"/>
    <property type="project" value="InterPro"/>
</dbReference>
<evidence type="ECO:0000259" key="1">
    <source>
        <dbReference type="SMART" id="SM01321"/>
    </source>
</evidence>
<dbReference type="GO" id="GO:0004803">
    <property type="term" value="F:transposase activity"/>
    <property type="evidence" value="ECO:0007669"/>
    <property type="project" value="InterPro"/>
</dbReference>
<dbReference type="eggNOG" id="COG1943">
    <property type="taxonomic scope" value="Bacteria"/>
</dbReference>
<evidence type="ECO:0000313" key="2">
    <source>
        <dbReference type="EMBL" id="AHW60939.1"/>
    </source>
</evidence>
<dbReference type="Proteomes" id="UP000181981">
    <property type="component" value="Unassembled WGS sequence"/>
</dbReference>
<evidence type="ECO:0000313" key="3">
    <source>
        <dbReference type="EMBL" id="SES63271.1"/>
    </source>
</evidence>
<reference evidence="2 4" key="1">
    <citation type="submission" date="2014-03" db="EMBL/GenBank/DDBJ databases">
        <title>Complete genome sequence of a deeply braunched marine Bacteroidia bacterium Draconibacterium orientale type strain FH5T.</title>
        <authorList>
            <person name="Li X."/>
            <person name="Wang X."/>
            <person name="Xie Z."/>
            <person name="Du Z."/>
            <person name="Chen G."/>
        </authorList>
    </citation>
    <scope>NUCLEOTIDE SEQUENCE [LARGE SCALE GENOMIC DNA]</scope>
    <source>
        <strain evidence="2 4">FH5</strain>
    </source>
</reference>
<accession>X5DIJ9</accession>
<evidence type="ECO:0000313" key="4">
    <source>
        <dbReference type="Proteomes" id="UP000023772"/>
    </source>
</evidence>
<proteinExistence type="predicted"/>